<dbReference type="PANTHER" id="PTHR33281">
    <property type="entry name" value="UPF0187 PROTEIN YNEE"/>
    <property type="match status" value="1"/>
</dbReference>
<evidence type="ECO:0000256" key="3">
    <source>
        <dbReference type="ARBA" id="ARBA00022475"/>
    </source>
</evidence>
<evidence type="ECO:0000256" key="2">
    <source>
        <dbReference type="ARBA" id="ARBA00022448"/>
    </source>
</evidence>
<gene>
    <name evidence="8" type="ORF">CYMTET_21356</name>
</gene>
<evidence type="ECO:0000256" key="5">
    <source>
        <dbReference type="ARBA" id="ARBA00022989"/>
    </source>
</evidence>
<dbReference type="EMBL" id="LGRX02010510">
    <property type="protein sequence ID" value="KAK3270236.1"/>
    <property type="molecule type" value="Genomic_DNA"/>
</dbReference>
<evidence type="ECO:0000256" key="6">
    <source>
        <dbReference type="ARBA" id="ARBA00023065"/>
    </source>
</evidence>
<keyword evidence="2" id="KW-0813">Transport</keyword>
<keyword evidence="3" id="KW-1003">Cell membrane</keyword>
<evidence type="ECO:0000313" key="8">
    <source>
        <dbReference type="EMBL" id="KAK3270236.1"/>
    </source>
</evidence>
<dbReference type="Pfam" id="PF25539">
    <property type="entry name" value="Bestrophin_2"/>
    <property type="match status" value="1"/>
</dbReference>
<name>A0AAE0G252_9CHLO</name>
<keyword evidence="9" id="KW-1185">Reference proteome</keyword>
<evidence type="ECO:0000313" key="9">
    <source>
        <dbReference type="Proteomes" id="UP001190700"/>
    </source>
</evidence>
<keyword evidence="5" id="KW-1133">Transmembrane helix</keyword>
<organism evidence="8 9">
    <name type="scientific">Cymbomonas tetramitiformis</name>
    <dbReference type="NCBI Taxonomy" id="36881"/>
    <lineage>
        <taxon>Eukaryota</taxon>
        <taxon>Viridiplantae</taxon>
        <taxon>Chlorophyta</taxon>
        <taxon>Pyramimonadophyceae</taxon>
        <taxon>Pyramimonadales</taxon>
        <taxon>Pyramimonadaceae</taxon>
        <taxon>Cymbomonas</taxon>
    </lineage>
</organism>
<dbReference type="Proteomes" id="UP001190700">
    <property type="component" value="Unassembled WGS sequence"/>
</dbReference>
<evidence type="ECO:0000256" key="4">
    <source>
        <dbReference type="ARBA" id="ARBA00022692"/>
    </source>
</evidence>
<keyword evidence="7" id="KW-0472">Membrane</keyword>
<accession>A0AAE0G252</accession>
<keyword evidence="4" id="KW-0812">Transmembrane</keyword>
<evidence type="ECO:0000256" key="1">
    <source>
        <dbReference type="ARBA" id="ARBA00004651"/>
    </source>
</evidence>
<comment type="subcellular location">
    <subcellularLocation>
        <location evidence="1">Cell membrane</location>
        <topology evidence="1">Multi-pass membrane protein</topology>
    </subcellularLocation>
</comment>
<dbReference type="AlphaFoldDB" id="A0AAE0G252"/>
<evidence type="ECO:0000256" key="7">
    <source>
        <dbReference type="ARBA" id="ARBA00023136"/>
    </source>
</evidence>
<sequence>MLTDYGLSVSRSFTAGGQDWALYQSPNRYFEQLLSIPRSVVFRRLATTCLPLTLWAACIEAASETWPEILDFPVGQPFQFVGGAISLLLVFRTNSAYGRFNAARNSWADVTCHCRNLARKVYTWFPSEDESDMRERAARILCALPWALKARVQGYEGTEFAREQLTAILGRKTIEHIWRSDGRTVNVSMLLLREFNMLINELNEHGGHPIYQLLMDNDLTNLQSQIAKQDRIISTPTPLSYTRHTSRSLMVWLILLPFSYSQTLGWEVVPTVFLISYILLGIDDIGIQIEYPFTILPLKEICEEIEGEILQEVDLKSMVNGVRQES</sequence>
<dbReference type="GO" id="GO:0005254">
    <property type="term" value="F:chloride channel activity"/>
    <property type="evidence" value="ECO:0007669"/>
    <property type="project" value="InterPro"/>
</dbReference>
<proteinExistence type="predicted"/>
<comment type="caution">
    <text evidence="8">The sequence shown here is derived from an EMBL/GenBank/DDBJ whole genome shotgun (WGS) entry which is preliminary data.</text>
</comment>
<keyword evidence="6" id="KW-0406">Ion transport</keyword>
<dbReference type="InterPro" id="IPR044669">
    <property type="entry name" value="YneE/VCCN1/2-like"/>
</dbReference>
<dbReference type="GO" id="GO:0005886">
    <property type="term" value="C:plasma membrane"/>
    <property type="evidence" value="ECO:0007669"/>
    <property type="project" value="UniProtKB-SubCell"/>
</dbReference>
<protein>
    <submittedName>
        <fullName evidence="8">Uncharacterized protein</fullName>
    </submittedName>
</protein>
<reference evidence="8 9" key="1">
    <citation type="journal article" date="2015" name="Genome Biol. Evol.">
        <title>Comparative Genomics of a Bacterivorous Green Alga Reveals Evolutionary Causalities and Consequences of Phago-Mixotrophic Mode of Nutrition.</title>
        <authorList>
            <person name="Burns J.A."/>
            <person name="Paasch A."/>
            <person name="Narechania A."/>
            <person name="Kim E."/>
        </authorList>
    </citation>
    <scope>NUCLEOTIDE SEQUENCE [LARGE SCALE GENOMIC DNA]</scope>
    <source>
        <strain evidence="8 9">PLY_AMNH</strain>
    </source>
</reference>
<dbReference type="PANTHER" id="PTHR33281:SF19">
    <property type="entry name" value="VOLTAGE-DEPENDENT ANION CHANNEL-FORMING PROTEIN YNEE"/>
    <property type="match status" value="1"/>
</dbReference>